<feature type="chain" id="PRO_5045763676" description="DUF3015 domain-containing protein" evidence="1">
    <location>
        <begin position="21"/>
        <end position="297"/>
    </location>
</feature>
<reference evidence="2 3" key="1">
    <citation type="submission" date="2023-07" db="EMBL/GenBank/DDBJ databases">
        <title>Sorghum-associated microbial communities from plants grown in Nebraska, USA.</title>
        <authorList>
            <person name="Schachtman D."/>
        </authorList>
    </citation>
    <scope>NUCLEOTIDE SEQUENCE [LARGE SCALE GENOMIC DNA]</scope>
    <source>
        <strain evidence="2 3">BE310</strain>
    </source>
</reference>
<dbReference type="PROSITE" id="PS51257">
    <property type="entry name" value="PROKAR_LIPOPROTEIN"/>
    <property type="match status" value="1"/>
</dbReference>
<dbReference type="Proteomes" id="UP001180536">
    <property type="component" value="Unassembled WGS sequence"/>
</dbReference>
<protein>
    <recommendedName>
        <fullName evidence="4">DUF3015 domain-containing protein</fullName>
    </recommendedName>
</protein>
<organism evidence="2 3">
    <name type="scientific">Pelomonas aquatica</name>
    <dbReference type="NCBI Taxonomy" id="431058"/>
    <lineage>
        <taxon>Bacteria</taxon>
        <taxon>Pseudomonadati</taxon>
        <taxon>Pseudomonadota</taxon>
        <taxon>Betaproteobacteria</taxon>
        <taxon>Burkholderiales</taxon>
        <taxon>Sphaerotilaceae</taxon>
        <taxon>Roseateles</taxon>
    </lineage>
</organism>
<comment type="caution">
    <text evidence="2">The sequence shown here is derived from an EMBL/GenBank/DDBJ whole genome shotgun (WGS) entry which is preliminary data.</text>
</comment>
<sequence length="297" mass="31598">MNMRHAILVMGLTGLLGGCASNSVTFITKTSLGVDVSSQPAVAQIGYDRFEGYIGPRFDNGAVPPVVASFATNGKLLDREVQQVYATGRAAEIATAAQGTALPPPSLNGPHQVMFFNTGTTLGLKLGFGANSATDAFTLGYKRREISVIPITEGQFPSVLATIQNDVEAASRDKAGLNVTQYFATGLAADAMAGQATVRSLLSRRFEALDQSRSALSILSCVSALPDGDLPRVWKNVRVLGLFKKDDPNLVATLGTKPPAEARALYASYVARDDETDAARSELLRRHREFVCAFAGR</sequence>
<gene>
    <name evidence="2" type="ORF">J2X16_000097</name>
</gene>
<evidence type="ECO:0000313" key="2">
    <source>
        <dbReference type="EMBL" id="MDR7294776.1"/>
    </source>
</evidence>
<proteinExistence type="predicted"/>
<keyword evidence="1" id="KW-0732">Signal</keyword>
<feature type="signal peptide" evidence="1">
    <location>
        <begin position="1"/>
        <end position="20"/>
    </location>
</feature>
<accession>A0ABU1Z2D9</accession>
<name>A0ABU1Z2D9_9BURK</name>
<evidence type="ECO:0000313" key="3">
    <source>
        <dbReference type="Proteomes" id="UP001180536"/>
    </source>
</evidence>
<dbReference type="EMBL" id="JAVDXQ010000001">
    <property type="protein sequence ID" value="MDR7294776.1"/>
    <property type="molecule type" value="Genomic_DNA"/>
</dbReference>
<keyword evidence="3" id="KW-1185">Reference proteome</keyword>
<evidence type="ECO:0000256" key="1">
    <source>
        <dbReference type="SAM" id="SignalP"/>
    </source>
</evidence>
<dbReference type="RefSeq" id="WP_056876550.1">
    <property type="nucleotide sequence ID" value="NZ_JAVDXQ010000001.1"/>
</dbReference>
<evidence type="ECO:0008006" key="4">
    <source>
        <dbReference type="Google" id="ProtNLM"/>
    </source>
</evidence>